<evidence type="ECO:0000256" key="14">
    <source>
        <dbReference type="HAMAP-Rule" id="MF_00454"/>
    </source>
</evidence>
<keyword evidence="8 14" id="KW-0406">Ion transport</keyword>
<keyword evidence="5 14" id="KW-0479">Metal-binding</keyword>
<evidence type="ECO:0000256" key="7">
    <source>
        <dbReference type="ARBA" id="ARBA00023053"/>
    </source>
</evidence>
<keyword evidence="9 14" id="KW-0472">Membrane</keyword>
<comment type="subcellular location">
    <subcellularLocation>
        <location evidence="1 14">Cell membrane</location>
        <topology evidence="1 14">Multi-pass membrane protein</topology>
    </subcellularLocation>
</comment>
<evidence type="ECO:0000313" key="15">
    <source>
        <dbReference type="EMBL" id="MEL3971396.1"/>
    </source>
</evidence>
<comment type="caution">
    <text evidence="15">The sequence shown here is derived from an EMBL/GenBank/DDBJ whole genome shotgun (WGS) entry which is preliminary data.</text>
</comment>
<comment type="catalytic activity">
    <reaction evidence="12">
        <text>fluoride(in) = fluoride(out)</text>
        <dbReference type="Rhea" id="RHEA:76159"/>
        <dbReference type="ChEBI" id="CHEBI:17051"/>
    </reaction>
    <physiologicalReaction direction="left-to-right" evidence="12">
        <dbReference type="Rhea" id="RHEA:76160"/>
    </physiologicalReaction>
</comment>
<feature type="transmembrane region" description="Helical" evidence="14">
    <location>
        <begin position="94"/>
        <end position="114"/>
    </location>
</feature>
<comment type="activity regulation">
    <text evidence="14">Na(+) is not transported, but it plays an essential structural role and its presence is essential for fluoride channel function.</text>
</comment>
<evidence type="ECO:0000256" key="13">
    <source>
        <dbReference type="ARBA" id="ARBA00049940"/>
    </source>
</evidence>
<proteinExistence type="inferred from homology"/>
<dbReference type="PANTHER" id="PTHR28259:SF16">
    <property type="entry name" value="FLUORIDE-SPECIFIC ION CHANNEL FLUC 2"/>
    <property type="match status" value="1"/>
</dbReference>
<keyword evidence="6 14" id="KW-1133">Transmembrane helix</keyword>
<evidence type="ECO:0000256" key="1">
    <source>
        <dbReference type="ARBA" id="ARBA00004651"/>
    </source>
</evidence>
<keyword evidence="3 14" id="KW-1003">Cell membrane</keyword>
<dbReference type="HAMAP" id="MF_00454">
    <property type="entry name" value="FluC"/>
    <property type="match status" value="1"/>
</dbReference>
<feature type="transmembrane region" description="Helical" evidence="14">
    <location>
        <begin position="6"/>
        <end position="22"/>
    </location>
</feature>
<feature type="transmembrane region" description="Helical" evidence="14">
    <location>
        <begin position="34"/>
        <end position="55"/>
    </location>
</feature>
<evidence type="ECO:0000256" key="10">
    <source>
        <dbReference type="ARBA" id="ARBA00023303"/>
    </source>
</evidence>
<feature type="binding site" evidence="14">
    <location>
        <position position="74"/>
    </location>
    <ligand>
        <name>Na(+)</name>
        <dbReference type="ChEBI" id="CHEBI:29101"/>
        <note>structural</note>
    </ligand>
</feature>
<gene>
    <name evidence="14 15" type="primary">crcB</name>
    <name evidence="14" type="synonym">fluC</name>
    <name evidence="15" type="ORF">AAEO50_03810</name>
</gene>
<evidence type="ECO:0000256" key="6">
    <source>
        <dbReference type="ARBA" id="ARBA00022989"/>
    </source>
</evidence>
<dbReference type="Pfam" id="PF02537">
    <property type="entry name" value="CRCB"/>
    <property type="match status" value="1"/>
</dbReference>
<evidence type="ECO:0000256" key="12">
    <source>
        <dbReference type="ARBA" id="ARBA00035585"/>
    </source>
</evidence>
<keyword evidence="7 14" id="KW-0915">Sodium</keyword>
<evidence type="ECO:0000256" key="2">
    <source>
        <dbReference type="ARBA" id="ARBA00022448"/>
    </source>
</evidence>
<keyword evidence="2 14" id="KW-0813">Transport</keyword>
<dbReference type="NCBIfam" id="NF010801">
    <property type="entry name" value="PRK14205.1"/>
    <property type="match status" value="1"/>
</dbReference>
<dbReference type="RefSeq" id="WP_341980855.1">
    <property type="nucleotide sequence ID" value="NZ_JBBYAF010000005.1"/>
</dbReference>
<reference evidence="15 16" key="1">
    <citation type="submission" date="2024-04" db="EMBL/GenBank/DDBJ databases">
        <title>Bacillus oryzaecorticis sp. nov., a moderately halophilic bacterium isolated from rice husks.</title>
        <authorList>
            <person name="Zhu H.-S."/>
        </authorList>
    </citation>
    <scope>NUCLEOTIDE SEQUENCE [LARGE SCALE GENOMIC DNA]</scope>
    <source>
        <strain evidence="15 16">ZC255</strain>
    </source>
</reference>
<keyword evidence="16" id="KW-1185">Reference proteome</keyword>
<feature type="binding site" evidence="14">
    <location>
        <position position="71"/>
    </location>
    <ligand>
        <name>Na(+)</name>
        <dbReference type="ChEBI" id="CHEBI:29101"/>
        <note>structural</note>
    </ligand>
</feature>
<comment type="similarity">
    <text evidence="11 14">Belongs to the fluoride channel Fluc/FEX (TC 1.A.43) family.</text>
</comment>
<evidence type="ECO:0000256" key="11">
    <source>
        <dbReference type="ARBA" id="ARBA00035120"/>
    </source>
</evidence>
<evidence type="ECO:0000256" key="5">
    <source>
        <dbReference type="ARBA" id="ARBA00022723"/>
    </source>
</evidence>
<sequence length="119" mass="12967">MLLQGIMIGLGGFFGAISRYWLGNWFITHTSSQFPFATLTVNLIGSFLLGYIVGAGLDGPLYSFIGIGYLGAFTTFSTFKLETVQMHASKKWKLLAVYLFTSYTFGILFAFAGMCAGSV</sequence>
<organism evidence="15 16">
    <name type="scientific">Rossellomorea oryzaecorticis</name>
    <dbReference type="NCBI Taxonomy" id="1396505"/>
    <lineage>
        <taxon>Bacteria</taxon>
        <taxon>Bacillati</taxon>
        <taxon>Bacillota</taxon>
        <taxon>Bacilli</taxon>
        <taxon>Bacillales</taxon>
        <taxon>Bacillaceae</taxon>
        <taxon>Rossellomorea</taxon>
    </lineage>
</organism>
<comment type="function">
    <text evidence="13 14">Fluoride-specific ion channel. Important for reducing fluoride concentration in the cell, thus reducing its toxicity.</text>
</comment>
<evidence type="ECO:0000313" key="16">
    <source>
        <dbReference type="Proteomes" id="UP001389717"/>
    </source>
</evidence>
<accession>A0ABU9K5Q7</accession>
<evidence type="ECO:0000256" key="4">
    <source>
        <dbReference type="ARBA" id="ARBA00022692"/>
    </source>
</evidence>
<keyword evidence="10 14" id="KW-0407">Ion channel</keyword>
<feature type="transmembrane region" description="Helical" evidence="14">
    <location>
        <begin position="61"/>
        <end position="82"/>
    </location>
</feature>
<evidence type="ECO:0000256" key="3">
    <source>
        <dbReference type="ARBA" id="ARBA00022475"/>
    </source>
</evidence>
<name>A0ABU9K5Q7_9BACI</name>
<keyword evidence="4 14" id="KW-0812">Transmembrane</keyword>
<dbReference type="Proteomes" id="UP001389717">
    <property type="component" value="Unassembled WGS sequence"/>
</dbReference>
<protein>
    <recommendedName>
        <fullName evidence="14">Fluoride-specific ion channel FluC</fullName>
    </recommendedName>
</protein>
<dbReference type="InterPro" id="IPR003691">
    <property type="entry name" value="FluC"/>
</dbReference>
<dbReference type="EMBL" id="JBBYAF010000005">
    <property type="protein sequence ID" value="MEL3971396.1"/>
    <property type="molecule type" value="Genomic_DNA"/>
</dbReference>
<evidence type="ECO:0000256" key="9">
    <source>
        <dbReference type="ARBA" id="ARBA00023136"/>
    </source>
</evidence>
<dbReference type="PANTHER" id="PTHR28259">
    <property type="entry name" value="FLUORIDE EXPORT PROTEIN 1-RELATED"/>
    <property type="match status" value="1"/>
</dbReference>
<evidence type="ECO:0000256" key="8">
    <source>
        <dbReference type="ARBA" id="ARBA00023065"/>
    </source>
</evidence>